<dbReference type="PRINTS" id="PR01217">
    <property type="entry name" value="PRICHEXTENSN"/>
</dbReference>
<evidence type="ECO:0000313" key="5">
    <source>
        <dbReference type="Proteomes" id="UP001178508"/>
    </source>
</evidence>
<feature type="compositionally biased region" description="Pro residues" evidence="2">
    <location>
        <begin position="380"/>
        <end position="392"/>
    </location>
</feature>
<dbReference type="InterPro" id="IPR011022">
    <property type="entry name" value="Arrestin_C-like"/>
</dbReference>
<evidence type="ECO:0000259" key="3">
    <source>
        <dbReference type="SMART" id="SM01017"/>
    </source>
</evidence>
<evidence type="ECO:0000256" key="1">
    <source>
        <dbReference type="ARBA" id="ARBA00005298"/>
    </source>
</evidence>
<feature type="region of interest" description="Disordered" evidence="2">
    <location>
        <begin position="360"/>
        <end position="425"/>
    </location>
</feature>
<dbReference type="SMART" id="SM01017">
    <property type="entry name" value="Arrestin_C"/>
    <property type="match status" value="1"/>
</dbReference>
<dbReference type="InterPro" id="IPR014752">
    <property type="entry name" value="Arrestin-like_C"/>
</dbReference>
<dbReference type="GO" id="GO:0015031">
    <property type="term" value="P:protein transport"/>
    <property type="evidence" value="ECO:0007669"/>
    <property type="project" value="TreeGrafter"/>
</dbReference>
<dbReference type="GO" id="GO:0005737">
    <property type="term" value="C:cytoplasm"/>
    <property type="evidence" value="ECO:0007669"/>
    <property type="project" value="TreeGrafter"/>
</dbReference>
<dbReference type="Proteomes" id="UP001178508">
    <property type="component" value="Chromosome 12"/>
</dbReference>
<dbReference type="InterPro" id="IPR011021">
    <property type="entry name" value="Arrestin-like_N"/>
</dbReference>
<gene>
    <name evidence="4" type="ORF">XNOV1_A032668</name>
</gene>
<dbReference type="EMBL" id="OY660875">
    <property type="protein sequence ID" value="CAJ1068526.1"/>
    <property type="molecule type" value="Genomic_DNA"/>
</dbReference>
<evidence type="ECO:0000313" key="4">
    <source>
        <dbReference type="EMBL" id="CAJ1068526.1"/>
    </source>
</evidence>
<proteinExistence type="inferred from homology"/>
<dbReference type="Pfam" id="PF02752">
    <property type="entry name" value="Arrestin_C"/>
    <property type="match status" value="1"/>
</dbReference>
<dbReference type="GO" id="GO:0005886">
    <property type="term" value="C:plasma membrane"/>
    <property type="evidence" value="ECO:0007669"/>
    <property type="project" value="TreeGrafter"/>
</dbReference>
<evidence type="ECO:0000256" key="2">
    <source>
        <dbReference type="SAM" id="MobiDB-lite"/>
    </source>
</evidence>
<reference evidence="4" key="1">
    <citation type="submission" date="2023-08" db="EMBL/GenBank/DDBJ databases">
        <authorList>
            <person name="Alioto T."/>
            <person name="Alioto T."/>
            <person name="Gomez Garrido J."/>
        </authorList>
    </citation>
    <scope>NUCLEOTIDE SEQUENCE</scope>
</reference>
<dbReference type="Pfam" id="PF00339">
    <property type="entry name" value="Arrestin_N"/>
    <property type="match status" value="1"/>
</dbReference>
<comment type="similarity">
    <text evidence="1">Belongs to the arrestin family.</text>
</comment>
<dbReference type="InterPro" id="IPR050357">
    <property type="entry name" value="Arrestin_domain-protein"/>
</dbReference>
<feature type="compositionally biased region" description="Low complexity" evidence="2">
    <location>
        <begin position="393"/>
        <end position="409"/>
    </location>
</feature>
<sequence>MSPIKEMRLAYVSPNKDNVFTDGDTVTGTLSFSLTEDTKVKSLGVKVAGRAHVSWHEGTGDRRRSYIANREYFKVKVKFVEKTSDGTVLPKGDHCHKFSLKIPHGNLPSSFKGFHGYVTYKLEAKMCRSWKLPTTEHVELKFVSRPTLNIGQSPISGSVEKGDVQMTATVDKSLCSPGDTFSVVAKICNNSSKKMKPKFNLIQRIIYRARASSRHSYLSQCKIVGETISSKSTETASCQLRVPYECTYTMNNCEIITVEYLIKVYLDIKFAIDPEIVLPVVIAPVKLASHFNEAMGPYPAGPAVAPSYSDFPPPSFPMGPSHVPAGPSAPFPPGQTQGPYPALPSFGPYPAPTAPSAYGYPAPVPNQPAPTASGYTQWPQQPPPYGYPPVAFPPSSVQPQAPAAQPPFQEEGDPPTYKSLFSPPL</sequence>
<dbReference type="SUPFAM" id="SSF81296">
    <property type="entry name" value="E set domains"/>
    <property type="match status" value="2"/>
</dbReference>
<feature type="domain" description="Arrestin C-terminal-like" evidence="3">
    <location>
        <begin position="160"/>
        <end position="287"/>
    </location>
</feature>
<dbReference type="GO" id="GO:0007399">
    <property type="term" value="P:nervous system development"/>
    <property type="evidence" value="ECO:0007669"/>
    <property type="project" value="UniProtKB-ARBA"/>
</dbReference>
<accession>A0AAV1G3G6</accession>
<dbReference type="PANTHER" id="PTHR11188:SF135">
    <property type="entry name" value="ARRESTIN DOMAIN CONTAINING 3-LIKE-RELATED"/>
    <property type="match status" value="1"/>
</dbReference>
<keyword evidence="5" id="KW-1185">Reference proteome</keyword>
<dbReference type="Gene3D" id="2.60.40.640">
    <property type="match status" value="2"/>
</dbReference>
<organism evidence="4 5">
    <name type="scientific">Xyrichtys novacula</name>
    <name type="common">Pearly razorfish</name>
    <name type="synonym">Hemipteronotus novacula</name>
    <dbReference type="NCBI Taxonomy" id="13765"/>
    <lineage>
        <taxon>Eukaryota</taxon>
        <taxon>Metazoa</taxon>
        <taxon>Chordata</taxon>
        <taxon>Craniata</taxon>
        <taxon>Vertebrata</taxon>
        <taxon>Euteleostomi</taxon>
        <taxon>Actinopterygii</taxon>
        <taxon>Neopterygii</taxon>
        <taxon>Teleostei</taxon>
        <taxon>Neoteleostei</taxon>
        <taxon>Acanthomorphata</taxon>
        <taxon>Eupercaria</taxon>
        <taxon>Labriformes</taxon>
        <taxon>Labridae</taxon>
        <taxon>Xyrichtys</taxon>
    </lineage>
</organism>
<dbReference type="PANTHER" id="PTHR11188">
    <property type="entry name" value="ARRESTIN DOMAIN CONTAINING PROTEIN"/>
    <property type="match status" value="1"/>
</dbReference>
<name>A0AAV1G3G6_XYRNO</name>
<dbReference type="InterPro" id="IPR014756">
    <property type="entry name" value="Ig_E-set"/>
</dbReference>
<dbReference type="AlphaFoldDB" id="A0AAV1G3G6"/>
<protein>
    <submittedName>
        <fullName evidence="4">Arrestin domain-containing protein 3-like</fullName>
    </submittedName>
</protein>
<feature type="region of interest" description="Disordered" evidence="2">
    <location>
        <begin position="318"/>
        <end position="337"/>
    </location>
</feature>